<dbReference type="InterPro" id="IPR013126">
    <property type="entry name" value="Hsp_70_fam"/>
</dbReference>
<sequence>MKSTETGSSSSMVSKNVVVIGFDLGTTYSSVGVWIGEELRIGNIPSCIAFTDYAEEPVVGDEALVGVDKNPSNTILDVKRLIGVNFSDNRTKQDLLSNSFEVIDDPISKNDKPNIIVRSLDGWKRLFAEELLCMILKKLKQIAEEGLGLKNGDVIVNSVISVPSCYNNAQRLATKRAATMAGFGDSRDTHLGGKNFDDLLYRHCHRIHFNNPSERLRSKSSLRFACENAKKDLSNPNVTETKVSVHFYHVQSPKEFLLARFSVTQHVFDTECEELFDKCQEAIAQCLQVSGISQFHQVILVGGSTRIPRIRDMLRVFCREAQGFCEILEPDIVVVQGATLQAAIWNGETLSNPLLNGISIADVTPLSLSTKTTQEVNMSGEAPRNKMPMIGGYSIRKVMNVSEGTITFRNLIPRNTEIPTERTQGYTSSINSRRRYYFVVHEGEEEMMENNNLVGYFIFEMGEPNITVSFAVDDDGILNVTAAEDESHRHLARRAEQESKRQMLEAKAKVWLYVNKHLRRALEDAEGWLKNNELPEVTVSELKLDELQRTYLLILHDAGANLIDYQKKLDDRTRDMM</sequence>
<dbReference type="EMBL" id="JAJJMB010011871">
    <property type="protein sequence ID" value="KAI3896783.1"/>
    <property type="molecule type" value="Genomic_DNA"/>
</dbReference>
<evidence type="ECO:0000256" key="1">
    <source>
        <dbReference type="ARBA" id="ARBA00022741"/>
    </source>
</evidence>
<dbReference type="SUPFAM" id="SSF100920">
    <property type="entry name" value="Heat shock protein 70kD (HSP70), peptide-binding domain"/>
    <property type="match status" value="1"/>
</dbReference>
<dbReference type="InterPro" id="IPR043129">
    <property type="entry name" value="ATPase_NBD"/>
</dbReference>
<evidence type="ECO:0000313" key="4">
    <source>
        <dbReference type="EMBL" id="KAI3896783.1"/>
    </source>
</evidence>
<gene>
    <name evidence="4" type="ORF">MKW98_009636</name>
</gene>
<accession>A0AAD4SDV4</accession>
<reference evidence="4" key="1">
    <citation type="submission" date="2022-04" db="EMBL/GenBank/DDBJ databases">
        <title>A functionally conserved STORR gene fusion in Papaver species that diverged 16.8 million years ago.</title>
        <authorList>
            <person name="Catania T."/>
        </authorList>
    </citation>
    <scope>NUCLEOTIDE SEQUENCE</scope>
    <source>
        <strain evidence="4">S-188037</strain>
    </source>
</reference>
<dbReference type="PRINTS" id="PR00301">
    <property type="entry name" value="HEATSHOCK70"/>
</dbReference>
<dbReference type="AlphaFoldDB" id="A0AAD4SDV4"/>
<comment type="caution">
    <text evidence="4">The sequence shown here is derived from an EMBL/GenBank/DDBJ whole genome shotgun (WGS) entry which is preliminary data.</text>
</comment>
<dbReference type="Proteomes" id="UP001202328">
    <property type="component" value="Unassembled WGS sequence"/>
</dbReference>
<dbReference type="Pfam" id="PF00012">
    <property type="entry name" value="HSP70"/>
    <property type="match status" value="3"/>
</dbReference>
<proteinExistence type="inferred from homology"/>
<organism evidence="4 5">
    <name type="scientific">Papaver atlanticum</name>
    <dbReference type="NCBI Taxonomy" id="357466"/>
    <lineage>
        <taxon>Eukaryota</taxon>
        <taxon>Viridiplantae</taxon>
        <taxon>Streptophyta</taxon>
        <taxon>Embryophyta</taxon>
        <taxon>Tracheophyta</taxon>
        <taxon>Spermatophyta</taxon>
        <taxon>Magnoliopsida</taxon>
        <taxon>Ranunculales</taxon>
        <taxon>Papaveraceae</taxon>
        <taxon>Papaveroideae</taxon>
        <taxon>Papaver</taxon>
    </lineage>
</organism>
<keyword evidence="5" id="KW-1185">Reference proteome</keyword>
<keyword evidence="2 3" id="KW-0067">ATP-binding</keyword>
<dbReference type="Gene3D" id="3.30.420.40">
    <property type="match status" value="3"/>
</dbReference>
<name>A0AAD4SDV4_9MAGN</name>
<dbReference type="GO" id="GO:0140662">
    <property type="term" value="F:ATP-dependent protein folding chaperone"/>
    <property type="evidence" value="ECO:0007669"/>
    <property type="project" value="InterPro"/>
</dbReference>
<comment type="similarity">
    <text evidence="3">Belongs to the heat shock protein 70 family.</text>
</comment>
<dbReference type="SUPFAM" id="SSF53067">
    <property type="entry name" value="Actin-like ATPase domain"/>
    <property type="match status" value="2"/>
</dbReference>
<evidence type="ECO:0000313" key="5">
    <source>
        <dbReference type="Proteomes" id="UP001202328"/>
    </source>
</evidence>
<dbReference type="PANTHER" id="PTHR19375">
    <property type="entry name" value="HEAT SHOCK PROTEIN 70KDA"/>
    <property type="match status" value="1"/>
</dbReference>
<evidence type="ECO:0000256" key="2">
    <source>
        <dbReference type="ARBA" id="ARBA00022840"/>
    </source>
</evidence>
<dbReference type="PROSITE" id="PS01036">
    <property type="entry name" value="HSP70_3"/>
    <property type="match status" value="1"/>
</dbReference>
<protein>
    <submittedName>
        <fullName evidence="4">Uncharacterized protein</fullName>
    </submittedName>
</protein>
<dbReference type="InterPro" id="IPR018181">
    <property type="entry name" value="Heat_shock_70_CS"/>
</dbReference>
<evidence type="ECO:0000256" key="3">
    <source>
        <dbReference type="RuleBase" id="RU003322"/>
    </source>
</evidence>
<keyword evidence="1 3" id="KW-0547">Nucleotide-binding</keyword>
<dbReference type="GO" id="GO:0005524">
    <property type="term" value="F:ATP binding"/>
    <property type="evidence" value="ECO:0007669"/>
    <property type="project" value="UniProtKB-KW"/>
</dbReference>
<dbReference type="Gene3D" id="2.60.34.10">
    <property type="entry name" value="Substrate Binding Domain Of DNAk, Chain A, domain 1"/>
    <property type="match status" value="1"/>
</dbReference>
<dbReference type="InterPro" id="IPR029047">
    <property type="entry name" value="HSP70_peptide-bd_sf"/>
</dbReference>
<dbReference type="Gene3D" id="3.90.640.10">
    <property type="entry name" value="Actin, Chain A, domain 4"/>
    <property type="match status" value="1"/>
</dbReference>